<dbReference type="Pfam" id="PF10094">
    <property type="entry name" value="DUF2332"/>
    <property type="match status" value="1"/>
</dbReference>
<name>A0A1H5G132_9MICO</name>
<evidence type="ECO:0000313" key="1">
    <source>
        <dbReference type="EMBL" id="SEE09393.1"/>
    </source>
</evidence>
<dbReference type="Proteomes" id="UP000199220">
    <property type="component" value="Unassembled WGS sequence"/>
</dbReference>
<organism evidence="1 2">
    <name type="scientific">Ruania alba</name>
    <dbReference type="NCBI Taxonomy" id="648782"/>
    <lineage>
        <taxon>Bacteria</taxon>
        <taxon>Bacillati</taxon>
        <taxon>Actinomycetota</taxon>
        <taxon>Actinomycetes</taxon>
        <taxon>Micrococcales</taxon>
        <taxon>Ruaniaceae</taxon>
        <taxon>Ruania</taxon>
    </lineage>
</organism>
<reference evidence="2" key="1">
    <citation type="submission" date="2016-10" db="EMBL/GenBank/DDBJ databases">
        <authorList>
            <person name="Varghese N."/>
            <person name="Submissions S."/>
        </authorList>
    </citation>
    <scope>NUCLEOTIDE SEQUENCE [LARGE SCALE GENOMIC DNA]</scope>
    <source>
        <strain evidence="2">DSM 21368</strain>
    </source>
</reference>
<dbReference type="EMBL" id="FNTX01000001">
    <property type="protein sequence ID" value="SEE09393.1"/>
    <property type="molecule type" value="Genomic_DNA"/>
</dbReference>
<keyword evidence="2" id="KW-1185">Reference proteome</keyword>
<accession>A0A1H5G132</accession>
<evidence type="ECO:0008006" key="3">
    <source>
        <dbReference type="Google" id="ProtNLM"/>
    </source>
</evidence>
<evidence type="ECO:0000313" key="2">
    <source>
        <dbReference type="Proteomes" id="UP000199220"/>
    </source>
</evidence>
<gene>
    <name evidence="1" type="ORF">SAMN04488554_1508</name>
</gene>
<dbReference type="AlphaFoldDB" id="A0A1H5G132"/>
<protein>
    <recommendedName>
        <fullName evidence="3">DUF2332 domain-containing protein</fullName>
    </recommendedName>
</protein>
<dbReference type="InterPro" id="IPR011200">
    <property type="entry name" value="UCP012608"/>
</dbReference>
<dbReference type="STRING" id="648782.SAMN04488554_1508"/>
<sequence length="330" mass="35029">MSARVATALSESDDALDALAGMPARKRNPAMILAALHDLALAGRAPRLAAAHASLDGPAAARVAVEVLVRMSDEIVAGTVHRRVHANETGRCAVLYPAIAEAARRAGAEAVGLIDVGCGAALNLTVDRVGLTYSNGQRLGDDASIVQMEASIVGERRLPARALPHVTTRIGIDTDPIYVTDPVDARWLRACISPEHPDRIAQLETEMTLLATEPPDLLHGDTLDVLPDALARVPASALPVITTTWSLAKLLLESRWRFLRGLDEIAAHRPMVWVSVEGVGVAPTVPTFGDRHASGHSIIGVSILDGASRQTEAVGRCWSRGRLLSWLAEA</sequence>
<proteinExistence type="predicted"/>